<dbReference type="Proteomes" id="UP000033684">
    <property type="component" value="Unassembled WGS sequence"/>
</dbReference>
<gene>
    <name evidence="3" type="ORF">VZ94_12925</name>
</gene>
<proteinExistence type="predicted"/>
<feature type="transmembrane region" description="Helical" evidence="1">
    <location>
        <begin position="6"/>
        <end position="26"/>
    </location>
</feature>
<dbReference type="PATRIC" id="fig|1632867.3.peg.858"/>
<keyword evidence="4" id="KW-1185">Reference proteome</keyword>
<reference evidence="3 4" key="2">
    <citation type="journal article" date="2016" name="Microb. Ecol.">
        <title>Genome Characteristics of a Novel Type I Methanotroph (Sn10-6) Isolated from a Flooded Indian Rice Field.</title>
        <authorList>
            <person name="Rahalkar M.C."/>
            <person name="Pandit P.S."/>
            <person name="Dhakephalkar P.K."/>
            <person name="Pore S."/>
            <person name="Arora P."/>
            <person name="Kapse N."/>
        </authorList>
    </citation>
    <scope>NUCLEOTIDE SEQUENCE [LARGE SCALE GENOMIC DNA]</scope>
    <source>
        <strain evidence="3 4">Sn10-6</strain>
    </source>
</reference>
<reference evidence="4" key="1">
    <citation type="submission" date="2015-03" db="EMBL/GenBank/DDBJ databases">
        <title>Draft genome sequence of a novel methanotroph (Sn10-6) isolated from flooded ricefield rhizosphere in India.</title>
        <authorList>
            <person name="Pandit P.S."/>
            <person name="Pore S.D."/>
            <person name="Arora P."/>
            <person name="Kapse N.G."/>
            <person name="Dhakephalkar P.K."/>
            <person name="Rahalkar M.C."/>
        </authorList>
    </citation>
    <scope>NUCLEOTIDE SEQUENCE [LARGE SCALE GENOMIC DNA]</scope>
    <source>
        <strain evidence="4">Sn10-6</strain>
    </source>
</reference>
<dbReference type="PANTHER" id="PTHR12277">
    <property type="entry name" value="ALPHA/BETA HYDROLASE DOMAIN-CONTAINING PROTEIN"/>
    <property type="match status" value="1"/>
</dbReference>
<evidence type="ECO:0000259" key="2">
    <source>
        <dbReference type="Pfam" id="PF00561"/>
    </source>
</evidence>
<dbReference type="EMBL" id="LAJX01000128">
    <property type="protein sequence ID" value="KJV06196.1"/>
    <property type="molecule type" value="Genomic_DNA"/>
</dbReference>
<feature type="domain" description="AB hydrolase-1" evidence="2">
    <location>
        <begin position="94"/>
        <end position="180"/>
    </location>
</feature>
<evidence type="ECO:0000256" key="1">
    <source>
        <dbReference type="SAM" id="Phobius"/>
    </source>
</evidence>
<accession>A0A0F3IHH3</accession>
<dbReference type="InterPro" id="IPR029058">
    <property type="entry name" value="AB_hydrolase_fold"/>
</dbReference>
<dbReference type="OrthoDB" id="9798884at2"/>
<sequence>MTRLFTIMIITLVLTYALFCIALFVFQRTLIYYPQPAHNRNNIEVLSLVSDKESIQVSVKPLNTDNAVIYFGGNAEDVSFSLPAYARIFPNDAIYMMHYRGYADSTGKPSEQGLYNDALNLYDKVAKQHSHITVIGRSIGSGIATRLASERQIARLVLVTPFYSLEETAAQQFPWFPARWLLLDKFQSWRYAKNIAIPTLIIVAEQDEIVKPSDSERLFHEFNPGIAKLKRLPGEDHNSISTNPDYWLALKFD</sequence>
<keyword evidence="1" id="KW-0472">Membrane</keyword>
<evidence type="ECO:0000313" key="3">
    <source>
        <dbReference type="EMBL" id="KJV06196.1"/>
    </source>
</evidence>
<dbReference type="Pfam" id="PF00561">
    <property type="entry name" value="Abhydrolase_1"/>
    <property type="match status" value="1"/>
</dbReference>
<protein>
    <submittedName>
        <fullName evidence="3">PhoP</fullName>
    </submittedName>
</protein>
<keyword evidence="1" id="KW-1133">Transmembrane helix</keyword>
<comment type="caution">
    <text evidence="3">The sequence shown here is derived from an EMBL/GenBank/DDBJ whole genome shotgun (WGS) entry which is preliminary data.</text>
</comment>
<keyword evidence="1" id="KW-0812">Transmembrane</keyword>
<dbReference type="Gene3D" id="3.40.50.1820">
    <property type="entry name" value="alpha/beta hydrolase"/>
    <property type="match status" value="1"/>
</dbReference>
<evidence type="ECO:0000313" key="4">
    <source>
        <dbReference type="Proteomes" id="UP000033684"/>
    </source>
</evidence>
<organism evidence="3 4">
    <name type="scientific">Methylocucumis oryzae</name>
    <dbReference type="NCBI Taxonomy" id="1632867"/>
    <lineage>
        <taxon>Bacteria</taxon>
        <taxon>Pseudomonadati</taxon>
        <taxon>Pseudomonadota</taxon>
        <taxon>Gammaproteobacteria</taxon>
        <taxon>Methylococcales</taxon>
        <taxon>Methylococcaceae</taxon>
        <taxon>Methylocucumis</taxon>
    </lineage>
</organism>
<dbReference type="AlphaFoldDB" id="A0A0F3IHH3"/>
<dbReference type="InterPro" id="IPR000073">
    <property type="entry name" value="AB_hydrolase_1"/>
</dbReference>
<dbReference type="PANTHER" id="PTHR12277:SF81">
    <property type="entry name" value="PROTEIN ABHD13"/>
    <property type="match status" value="1"/>
</dbReference>
<name>A0A0F3IHH3_9GAMM</name>
<dbReference type="SUPFAM" id="SSF53474">
    <property type="entry name" value="alpha/beta-Hydrolases"/>
    <property type="match status" value="1"/>
</dbReference>